<evidence type="ECO:0000313" key="4">
    <source>
        <dbReference type="Proteomes" id="UP000298327"/>
    </source>
</evidence>
<dbReference type="AlphaFoldDB" id="A0A4Y9YKR7"/>
<accession>A0A4Y9YKR7</accession>
<name>A0A4Y9YKR7_9AGAM</name>
<feature type="compositionally biased region" description="Acidic residues" evidence="1">
    <location>
        <begin position="215"/>
        <end position="226"/>
    </location>
</feature>
<feature type="domain" description="CxC6 like cysteine cluster associated with KDZ" evidence="2">
    <location>
        <begin position="115"/>
        <end position="181"/>
    </location>
</feature>
<evidence type="ECO:0000313" key="3">
    <source>
        <dbReference type="EMBL" id="TFY62712.1"/>
    </source>
</evidence>
<reference evidence="3 4" key="1">
    <citation type="submission" date="2019-02" db="EMBL/GenBank/DDBJ databases">
        <title>Genome sequencing of the rare red list fungi Dentipellis fragilis.</title>
        <authorList>
            <person name="Buettner E."/>
            <person name="Kellner H."/>
        </authorList>
    </citation>
    <scope>NUCLEOTIDE SEQUENCE [LARGE SCALE GENOMIC DNA]</scope>
    <source>
        <strain evidence="3 4">DSM 105465</strain>
    </source>
</reference>
<dbReference type="InterPro" id="IPR040898">
    <property type="entry name" value="CxC6"/>
</dbReference>
<proteinExistence type="predicted"/>
<protein>
    <recommendedName>
        <fullName evidence="2">CxC6 like cysteine cluster associated with KDZ domain-containing protein</fullName>
    </recommendedName>
</protein>
<gene>
    <name evidence="3" type="ORF">EVG20_g6601</name>
</gene>
<feature type="compositionally biased region" description="Low complexity" evidence="1">
    <location>
        <begin position="243"/>
        <end position="256"/>
    </location>
</feature>
<organism evidence="3 4">
    <name type="scientific">Dentipellis fragilis</name>
    <dbReference type="NCBI Taxonomy" id="205917"/>
    <lineage>
        <taxon>Eukaryota</taxon>
        <taxon>Fungi</taxon>
        <taxon>Dikarya</taxon>
        <taxon>Basidiomycota</taxon>
        <taxon>Agaricomycotina</taxon>
        <taxon>Agaricomycetes</taxon>
        <taxon>Russulales</taxon>
        <taxon>Hericiaceae</taxon>
        <taxon>Dentipellis</taxon>
    </lineage>
</organism>
<dbReference type="OrthoDB" id="3055037at2759"/>
<comment type="caution">
    <text evidence="3">The sequence shown here is derived from an EMBL/GenBank/DDBJ whole genome shotgun (WGS) entry which is preliminary data.</text>
</comment>
<dbReference type="EMBL" id="SEOQ01000450">
    <property type="protein sequence ID" value="TFY62712.1"/>
    <property type="molecule type" value="Genomic_DNA"/>
</dbReference>
<feature type="region of interest" description="Disordered" evidence="1">
    <location>
        <begin position="200"/>
        <end position="309"/>
    </location>
</feature>
<sequence length="309" mass="33829">MSASNCAHIYNLTLKNTPSLDLNWGFSSTVRTEEVWDAFTILSLLEDCERRNAILEVPHTGIQRDRFADAIAARNVRIAHFGQDERSHYCNRCTRFEDPSPDLPNSLMNKVSAVVIDGITIGHPRCVVSDPPCLNALSHQRDRFCSAHQKYERICSIVGCTTPSCMGHRSCAHPLHEAAERRHVERGQAHFQLKHRLQRQGVAHPNDSMHVVSTDDAEPDADDNGDQEFIIDGGQIAPEDTHTPTTDAAPDGAYAPIADAAPEGTHAPTTDAAPEGTHTPTMDAAPEGTHTPTTDAPQKLKAQFGRIPT</sequence>
<dbReference type="STRING" id="205917.A0A4Y9YKR7"/>
<evidence type="ECO:0000259" key="2">
    <source>
        <dbReference type="Pfam" id="PF18721"/>
    </source>
</evidence>
<dbReference type="Proteomes" id="UP000298327">
    <property type="component" value="Unassembled WGS sequence"/>
</dbReference>
<keyword evidence="4" id="KW-1185">Reference proteome</keyword>
<evidence type="ECO:0000256" key="1">
    <source>
        <dbReference type="SAM" id="MobiDB-lite"/>
    </source>
</evidence>
<dbReference type="Pfam" id="PF18721">
    <property type="entry name" value="CxC6"/>
    <property type="match status" value="1"/>
</dbReference>